<dbReference type="Gene3D" id="3.40.190.290">
    <property type="match status" value="1"/>
</dbReference>
<dbReference type="Proteomes" id="UP001419910">
    <property type="component" value="Unassembled WGS sequence"/>
</dbReference>
<evidence type="ECO:0000256" key="4">
    <source>
        <dbReference type="ARBA" id="ARBA00023163"/>
    </source>
</evidence>
<dbReference type="SUPFAM" id="SSF46785">
    <property type="entry name" value="Winged helix' DNA-binding domain"/>
    <property type="match status" value="1"/>
</dbReference>
<dbReference type="Pfam" id="PF03466">
    <property type="entry name" value="LysR_substrate"/>
    <property type="match status" value="1"/>
</dbReference>
<dbReference type="PANTHER" id="PTHR30419">
    <property type="entry name" value="HTH-TYPE TRANSCRIPTIONAL REGULATOR YBHD"/>
    <property type="match status" value="1"/>
</dbReference>
<keyword evidence="4" id="KW-0804">Transcription</keyword>
<dbReference type="PANTHER" id="PTHR30419:SF8">
    <property type="entry name" value="NITROGEN ASSIMILATION TRANSCRIPTIONAL ACTIVATOR-RELATED"/>
    <property type="match status" value="1"/>
</dbReference>
<keyword evidence="3" id="KW-0238">DNA-binding</keyword>
<dbReference type="InterPro" id="IPR050950">
    <property type="entry name" value="HTH-type_LysR_regulators"/>
</dbReference>
<keyword evidence="7" id="KW-1185">Reference proteome</keyword>
<feature type="domain" description="HTH lysR-type" evidence="5">
    <location>
        <begin position="14"/>
        <end position="71"/>
    </location>
</feature>
<name>A0ABU9YC14_9SPHN</name>
<dbReference type="PROSITE" id="PS50931">
    <property type="entry name" value="HTH_LYSR"/>
    <property type="match status" value="1"/>
</dbReference>
<proteinExistence type="inferred from homology"/>
<evidence type="ECO:0000313" key="7">
    <source>
        <dbReference type="Proteomes" id="UP001419910"/>
    </source>
</evidence>
<dbReference type="RefSeq" id="WP_343888454.1">
    <property type="nucleotide sequence ID" value="NZ_BAAAEH010000009.1"/>
</dbReference>
<reference evidence="6 7" key="1">
    <citation type="submission" date="2024-05" db="EMBL/GenBank/DDBJ databases">
        <authorList>
            <person name="Liu Q."/>
            <person name="Xin Y.-H."/>
        </authorList>
    </citation>
    <scope>NUCLEOTIDE SEQUENCE [LARGE SCALE GENOMIC DNA]</scope>
    <source>
        <strain evidence="6 7">CGMCC 1.10181</strain>
    </source>
</reference>
<dbReference type="Gene3D" id="1.10.10.10">
    <property type="entry name" value="Winged helix-like DNA-binding domain superfamily/Winged helix DNA-binding domain"/>
    <property type="match status" value="1"/>
</dbReference>
<dbReference type="InterPro" id="IPR000847">
    <property type="entry name" value="LysR_HTH_N"/>
</dbReference>
<evidence type="ECO:0000256" key="1">
    <source>
        <dbReference type="ARBA" id="ARBA00009437"/>
    </source>
</evidence>
<dbReference type="SUPFAM" id="SSF53850">
    <property type="entry name" value="Periplasmic binding protein-like II"/>
    <property type="match status" value="1"/>
</dbReference>
<evidence type="ECO:0000259" key="5">
    <source>
        <dbReference type="PROSITE" id="PS50931"/>
    </source>
</evidence>
<gene>
    <name evidence="6" type="ORF">ABC974_26725</name>
</gene>
<protein>
    <submittedName>
        <fullName evidence="6">LysR family transcriptional regulator</fullName>
    </submittedName>
</protein>
<accession>A0ABU9YC14</accession>
<comment type="caution">
    <text evidence="6">The sequence shown here is derived from an EMBL/GenBank/DDBJ whole genome shotgun (WGS) entry which is preliminary data.</text>
</comment>
<organism evidence="6 7">
    <name type="scientific">Sphingomonas oligophenolica</name>
    <dbReference type="NCBI Taxonomy" id="301154"/>
    <lineage>
        <taxon>Bacteria</taxon>
        <taxon>Pseudomonadati</taxon>
        <taxon>Pseudomonadota</taxon>
        <taxon>Alphaproteobacteria</taxon>
        <taxon>Sphingomonadales</taxon>
        <taxon>Sphingomonadaceae</taxon>
        <taxon>Sphingomonas</taxon>
    </lineage>
</organism>
<dbReference type="InterPro" id="IPR036390">
    <property type="entry name" value="WH_DNA-bd_sf"/>
</dbReference>
<evidence type="ECO:0000256" key="2">
    <source>
        <dbReference type="ARBA" id="ARBA00023015"/>
    </source>
</evidence>
<dbReference type="EMBL" id="JBDIME010000041">
    <property type="protein sequence ID" value="MEN2793247.1"/>
    <property type="molecule type" value="Genomic_DNA"/>
</dbReference>
<dbReference type="InterPro" id="IPR005119">
    <property type="entry name" value="LysR_subst-bd"/>
</dbReference>
<comment type="similarity">
    <text evidence="1">Belongs to the LysR transcriptional regulatory family.</text>
</comment>
<evidence type="ECO:0000313" key="6">
    <source>
        <dbReference type="EMBL" id="MEN2793247.1"/>
    </source>
</evidence>
<sequence length="311" mass="34816">MTEDGIALKSDRRLSERRLSYLFEAVEAKSIRGAADKLDIEPSVVSRQIQILERELDAILLDRHGRGVVPTEAARLVLDYYRRHRIDEATMLSQLEELKGLQRGDVYIATSEGFIEALIETVLHDFSRKYPKIKITLNSMSVSTIVRLIAEERVNIGLAFAPAPNNAVHVFARKRHPLFIIARHDHPLARQDVIPSMQALAGLPFCLVPEEFGIGQLTKLAEHSTQVSLTRAMETNSLQALRYFVTSGLGLTILPKILVKHELEAGIVKAIKVRNVSLEAAEGQIIVPKRTIKSMAEEAMLDSLSSLHWFT</sequence>
<dbReference type="InterPro" id="IPR036388">
    <property type="entry name" value="WH-like_DNA-bd_sf"/>
</dbReference>
<evidence type="ECO:0000256" key="3">
    <source>
        <dbReference type="ARBA" id="ARBA00023125"/>
    </source>
</evidence>
<dbReference type="Pfam" id="PF00126">
    <property type="entry name" value="HTH_1"/>
    <property type="match status" value="1"/>
</dbReference>
<keyword evidence="2" id="KW-0805">Transcription regulation</keyword>